<evidence type="ECO:0000313" key="10">
    <source>
        <dbReference type="EMBL" id="RUO75591.1"/>
    </source>
</evidence>
<dbReference type="SUPFAM" id="SSF56300">
    <property type="entry name" value="Metallo-dependent phosphatases"/>
    <property type="match status" value="1"/>
</dbReference>
<evidence type="ECO:0000313" key="11">
    <source>
        <dbReference type="Proteomes" id="UP000288279"/>
    </source>
</evidence>
<comment type="function">
    <text evidence="1">Hydrolyzes diadenosine 5',5'''-P1,P4-tetraphosphate to yield ADP.</text>
</comment>
<dbReference type="GO" id="GO:0008803">
    <property type="term" value="F:bis(5'-nucleosyl)-tetraphosphatase (symmetrical) activity"/>
    <property type="evidence" value="ECO:0007669"/>
    <property type="project" value="UniProtKB-EC"/>
</dbReference>
<evidence type="ECO:0000256" key="8">
    <source>
        <dbReference type="ARBA" id="ARBA00049417"/>
    </source>
</evidence>
<dbReference type="Pfam" id="PF00149">
    <property type="entry name" value="Metallophos"/>
    <property type="match status" value="1"/>
</dbReference>
<dbReference type="Proteomes" id="UP000288279">
    <property type="component" value="Unassembled WGS sequence"/>
</dbReference>
<evidence type="ECO:0000256" key="4">
    <source>
        <dbReference type="ARBA" id="ARBA00022801"/>
    </source>
</evidence>
<comment type="catalytic activity">
    <reaction evidence="8">
        <text>P(1),P(4)-bis(5'-adenosyl) tetraphosphate + H2O = 2 ADP + 2 H(+)</text>
        <dbReference type="Rhea" id="RHEA:24252"/>
        <dbReference type="ChEBI" id="CHEBI:15377"/>
        <dbReference type="ChEBI" id="CHEBI:15378"/>
        <dbReference type="ChEBI" id="CHEBI:58141"/>
        <dbReference type="ChEBI" id="CHEBI:456216"/>
        <dbReference type="EC" id="3.6.1.41"/>
    </reaction>
</comment>
<dbReference type="NCBIfam" id="TIGR00668">
    <property type="entry name" value="apaH"/>
    <property type="match status" value="1"/>
</dbReference>
<dbReference type="PANTHER" id="PTHR40942:SF4">
    <property type="entry name" value="CYTOCHROME C5"/>
    <property type="match status" value="1"/>
</dbReference>
<evidence type="ECO:0000256" key="3">
    <source>
        <dbReference type="ARBA" id="ARBA00012506"/>
    </source>
</evidence>
<dbReference type="CDD" id="cd07422">
    <property type="entry name" value="MPP_ApaH"/>
    <property type="match status" value="1"/>
</dbReference>
<evidence type="ECO:0000256" key="2">
    <source>
        <dbReference type="ARBA" id="ARBA00005419"/>
    </source>
</evidence>
<proteinExistence type="inferred from homology"/>
<evidence type="ECO:0000259" key="9">
    <source>
        <dbReference type="Pfam" id="PF00149"/>
    </source>
</evidence>
<sequence length="276" mass="31419">MAHYIVGDLQGCATELKQLLAQVNFNPKLDSLWCVGDLVARGPASLECLQVIRDLGNAAKVVLGNHDLNLLAVILGVRSAHPSDRLQAILDLPKTEQLEWLDWLRQQPLMRQHQNLVISHAGIYPWWSIAKAQALAQEVENQLQQADHAELTELFEKMYGNTPNRWDDDLTGVERTRFIINAFTRMRYVEADGALNFSFKGPPPSRHRPQQLVPWFELWPVTEQTLVFGHWAALHGETLRDDVIGLDTGCVWGQQLTFMRWPDGQRYQAEAIVRAN</sequence>
<keyword evidence="4" id="KW-0378">Hydrolase</keyword>
<dbReference type="AlphaFoldDB" id="A0A432ZCE6"/>
<dbReference type="NCBIfam" id="NF001204">
    <property type="entry name" value="PRK00166.1"/>
    <property type="match status" value="1"/>
</dbReference>
<dbReference type="EC" id="3.6.1.41" evidence="3"/>
<evidence type="ECO:0000256" key="5">
    <source>
        <dbReference type="ARBA" id="ARBA00031248"/>
    </source>
</evidence>
<dbReference type="PANTHER" id="PTHR40942">
    <property type="match status" value="1"/>
</dbReference>
<feature type="domain" description="Calcineurin-like phosphoesterase" evidence="9">
    <location>
        <begin position="5"/>
        <end position="129"/>
    </location>
</feature>
<accession>A0A432ZCE6</accession>
<dbReference type="InterPro" id="IPR004617">
    <property type="entry name" value="ApaH"/>
</dbReference>
<keyword evidence="11" id="KW-1185">Reference proteome</keyword>
<comment type="caution">
    <text evidence="10">The sequence shown here is derived from an EMBL/GenBank/DDBJ whole genome shotgun (WGS) entry which is preliminary data.</text>
</comment>
<gene>
    <name evidence="10" type="ORF">CWI83_09400</name>
</gene>
<dbReference type="InterPro" id="IPR029052">
    <property type="entry name" value="Metallo-depent_PP-like"/>
</dbReference>
<evidence type="ECO:0000256" key="6">
    <source>
        <dbReference type="ARBA" id="ARBA00032248"/>
    </source>
</evidence>
<dbReference type="OrthoDB" id="9807890at2"/>
<name>A0A432ZCE6_9GAMM</name>
<dbReference type="InterPro" id="IPR004843">
    <property type="entry name" value="Calcineurin-like_PHP"/>
</dbReference>
<comment type="similarity">
    <text evidence="2">Belongs to the Ap4A hydrolase family.</text>
</comment>
<dbReference type="PIRSF" id="PIRSF000903">
    <property type="entry name" value="B5n-ttraPtase_sm"/>
    <property type="match status" value="1"/>
</dbReference>
<organism evidence="10 11">
    <name type="scientific">Pseudidiomarina taiwanensis</name>
    <dbReference type="NCBI Taxonomy" id="337250"/>
    <lineage>
        <taxon>Bacteria</taxon>
        <taxon>Pseudomonadati</taxon>
        <taxon>Pseudomonadota</taxon>
        <taxon>Gammaproteobacteria</taxon>
        <taxon>Alteromonadales</taxon>
        <taxon>Idiomarinaceae</taxon>
        <taxon>Pseudidiomarina</taxon>
    </lineage>
</organism>
<dbReference type="EMBL" id="PIQG01000005">
    <property type="protein sequence ID" value="RUO75591.1"/>
    <property type="molecule type" value="Genomic_DNA"/>
</dbReference>
<dbReference type="RefSeq" id="WP_126828409.1">
    <property type="nucleotide sequence ID" value="NZ_PIQG01000005.1"/>
</dbReference>
<protein>
    <recommendedName>
        <fullName evidence="3">bis(5'-nucleosyl)-tetraphosphatase (symmetrical)</fullName>
        <ecNumber evidence="3">3.6.1.41</ecNumber>
    </recommendedName>
    <alternativeName>
        <fullName evidence="6">Ap4A hydrolase</fullName>
    </alternativeName>
    <alternativeName>
        <fullName evidence="5">Diadenosine 5',5'''-P1,P4-tetraphosphate pyrophosphohydrolase</fullName>
    </alternativeName>
    <alternativeName>
        <fullName evidence="7">Diadenosine tetraphosphatase</fullName>
    </alternativeName>
</protein>
<dbReference type="Gene3D" id="3.60.21.10">
    <property type="match status" value="1"/>
</dbReference>
<reference evidence="10 11" key="1">
    <citation type="journal article" date="2011" name="Front. Microbiol.">
        <title>Genomic signatures of strain selection and enhancement in Bacillus atrophaeus var. globigii, a historical biowarfare simulant.</title>
        <authorList>
            <person name="Gibbons H.S."/>
            <person name="Broomall S.M."/>
            <person name="McNew L.A."/>
            <person name="Daligault H."/>
            <person name="Chapman C."/>
            <person name="Bruce D."/>
            <person name="Karavis M."/>
            <person name="Krepps M."/>
            <person name="McGregor P.A."/>
            <person name="Hong C."/>
            <person name="Park K.H."/>
            <person name="Akmal A."/>
            <person name="Feldman A."/>
            <person name="Lin J.S."/>
            <person name="Chang W.E."/>
            <person name="Higgs B.W."/>
            <person name="Demirev P."/>
            <person name="Lindquist J."/>
            <person name="Liem A."/>
            <person name="Fochler E."/>
            <person name="Read T.D."/>
            <person name="Tapia R."/>
            <person name="Johnson S."/>
            <person name="Bishop-Lilly K.A."/>
            <person name="Detter C."/>
            <person name="Han C."/>
            <person name="Sozhamannan S."/>
            <person name="Rosenzweig C.N."/>
            <person name="Skowronski E.W."/>
        </authorList>
    </citation>
    <scope>NUCLEOTIDE SEQUENCE [LARGE SCALE GENOMIC DNA]</scope>
    <source>
        <strain evidence="10 11">PIT1</strain>
    </source>
</reference>
<evidence type="ECO:0000256" key="1">
    <source>
        <dbReference type="ARBA" id="ARBA00003413"/>
    </source>
</evidence>
<evidence type="ECO:0000256" key="7">
    <source>
        <dbReference type="ARBA" id="ARBA00033210"/>
    </source>
</evidence>